<dbReference type="GO" id="GO:0043139">
    <property type="term" value="F:5'-3' DNA helicase activity"/>
    <property type="evidence" value="ECO:0007669"/>
    <property type="project" value="UniProtKB-EC"/>
</dbReference>
<dbReference type="Pfam" id="PF03796">
    <property type="entry name" value="DnaB_C"/>
    <property type="match status" value="1"/>
</dbReference>
<evidence type="ECO:0000259" key="13">
    <source>
        <dbReference type="PROSITE" id="PS51199"/>
    </source>
</evidence>
<dbReference type="PATRIC" id="fig|573060.9.peg.4294"/>
<evidence type="ECO:0000313" key="14">
    <source>
        <dbReference type="EMBL" id="EER61532.1"/>
    </source>
</evidence>
<organism evidence="14 15">
    <name type="scientific">Acidovorax delafieldii 2AN</name>
    <dbReference type="NCBI Taxonomy" id="573060"/>
    <lineage>
        <taxon>Bacteria</taxon>
        <taxon>Pseudomonadati</taxon>
        <taxon>Pseudomonadota</taxon>
        <taxon>Betaproteobacteria</taxon>
        <taxon>Burkholderiales</taxon>
        <taxon>Comamonadaceae</taxon>
        <taxon>Acidovorax</taxon>
    </lineage>
</organism>
<gene>
    <name evidence="14" type="ORF">AcdelDRAFT_0867</name>
</gene>
<dbReference type="SUPFAM" id="SSF52540">
    <property type="entry name" value="P-loop containing nucleoside triphosphate hydrolases"/>
    <property type="match status" value="1"/>
</dbReference>
<evidence type="ECO:0000256" key="5">
    <source>
        <dbReference type="ARBA" id="ARBA00022801"/>
    </source>
</evidence>
<keyword evidence="8" id="KW-0238">DNA-binding</keyword>
<dbReference type="EMBL" id="ACQT01000014">
    <property type="protein sequence ID" value="EER61532.1"/>
    <property type="molecule type" value="Genomic_DNA"/>
</dbReference>
<dbReference type="GO" id="GO:0005524">
    <property type="term" value="F:ATP binding"/>
    <property type="evidence" value="ECO:0007669"/>
    <property type="project" value="UniProtKB-KW"/>
</dbReference>
<dbReference type="InterPro" id="IPR007693">
    <property type="entry name" value="DNA_helicase_DnaB-like_N"/>
</dbReference>
<sequence length="460" mass="50538">MNFEDFPVEAIRSMEAEAGVIGALLLDNGSWDRLGDKLKPEHFADETHRMVFAEVARQLGAGKSCDVVTVAMALGDRCSMEQVHQLAMYVPSSANLRRHTDLVIERFKSRQLRAVSTELLELSQDHSTSIGDRVDRAQGQLAKLIDDAPRDEWVGAYEGMTQHTGVLESRADGTNRAMPTGLVDLDEYLEGGLRPGELVIIGARPSMGKTALGLTIGVHMAAEYSVGLLSMEMSHSEVNDRLTAMLGRVSLSSVKRPTRGEGLAWDRVMDGVDRAKSLNLHTSDQGGLNINQVRSKARNLKRVHGLDVLVVDYIGLMSGMDAKANRNTQLEEISRGLKTLAKELGIAVLCLAQLNRKSEERPEQMPMMSDLRDSGAIEQDADVIIFIKRPIMANQDLGPAWASYAKLSVAKNRQGRCGYLNLSYIGEQTTFSEWVGPPPSKAIAAPQRAPQRGMRDVEDF</sequence>
<keyword evidence="7" id="KW-0067">ATP-binding</keyword>
<evidence type="ECO:0000256" key="3">
    <source>
        <dbReference type="ARBA" id="ARBA00022705"/>
    </source>
</evidence>
<reference evidence="14 15" key="1">
    <citation type="submission" date="2009-05" db="EMBL/GenBank/DDBJ databases">
        <title>The draft genome of Acidovorax delafieldii 2AN.</title>
        <authorList>
            <consortium name="US DOE Joint Genome Institute (JGI-PGF)"/>
            <person name="Lucas S."/>
            <person name="Copeland A."/>
            <person name="Lapidus A."/>
            <person name="Glavina del Rio T."/>
            <person name="Tice H."/>
            <person name="Bruce D."/>
            <person name="Goodwin L."/>
            <person name="Pitluck S."/>
            <person name="Larimer F."/>
            <person name="Land M.L."/>
            <person name="Hauser L."/>
            <person name="Shelobolina E.S."/>
            <person name="Picardal F."/>
            <person name="Roden E."/>
            <person name="Emerson D."/>
        </authorList>
    </citation>
    <scope>NUCLEOTIDE SEQUENCE [LARGE SCALE GENOMIC DNA]</scope>
    <source>
        <strain evidence="14 15">2AN</strain>
    </source>
</reference>
<dbReference type="PROSITE" id="PS51199">
    <property type="entry name" value="SF4_HELICASE"/>
    <property type="match status" value="1"/>
</dbReference>
<dbReference type="InterPro" id="IPR003593">
    <property type="entry name" value="AAA+_ATPase"/>
</dbReference>
<dbReference type="InterPro" id="IPR016136">
    <property type="entry name" value="DNA_helicase_N/primase_C"/>
</dbReference>
<keyword evidence="6 14" id="KW-0347">Helicase</keyword>
<dbReference type="OrthoDB" id="9773982at2"/>
<dbReference type="GO" id="GO:0016787">
    <property type="term" value="F:hydrolase activity"/>
    <property type="evidence" value="ECO:0007669"/>
    <property type="project" value="UniProtKB-KW"/>
</dbReference>
<dbReference type="Pfam" id="PF00772">
    <property type="entry name" value="DnaB"/>
    <property type="match status" value="1"/>
</dbReference>
<proteinExistence type="inferred from homology"/>
<evidence type="ECO:0000256" key="8">
    <source>
        <dbReference type="ARBA" id="ARBA00023125"/>
    </source>
</evidence>
<dbReference type="SMART" id="SM00382">
    <property type="entry name" value="AAA"/>
    <property type="match status" value="1"/>
</dbReference>
<evidence type="ECO:0000313" key="15">
    <source>
        <dbReference type="Proteomes" id="UP000003856"/>
    </source>
</evidence>
<dbReference type="Proteomes" id="UP000003856">
    <property type="component" value="Unassembled WGS sequence"/>
</dbReference>
<dbReference type="GO" id="GO:0003677">
    <property type="term" value="F:DNA binding"/>
    <property type="evidence" value="ECO:0007669"/>
    <property type="project" value="UniProtKB-KW"/>
</dbReference>
<dbReference type="InterPro" id="IPR007694">
    <property type="entry name" value="DNA_helicase_DnaB-like_C"/>
</dbReference>
<dbReference type="InterPro" id="IPR027417">
    <property type="entry name" value="P-loop_NTPase"/>
</dbReference>
<evidence type="ECO:0000256" key="7">
    <source>
        <dbReference type="ARBA" id="ARBA00022840"/>
    </source>
</evidence>
<comment type="caution">
    <text evidence="14">The sequence shown here is derived from an EMBL/GenBank/DDBJ whole genome shotgun (WGS) entry which is preliminary data.</text>
</comment>
<evidence type="ECO:0000256" key="4">
    <source>
        <dbReference type="ARBA" id="ARBA00022741"/>
    </source>
</evidence>
<dbReference type="GO" id="GO:0005829">
    <property type="term" value="C:cytosol"/>
    <property type="evidence" value="ECO:0007669"/>
    <property type="project" value="TreeGrafter"/>
</dbReference>
<evidence type="ECO:0000256" key="2">
    <source>
        <dbReference type="ARBA" id="ARBA00022515"/>
    </source>
</evidence>
<keyword evidence="4" id="KW-0547">Nucleotide-binding</keyword>
<dbReference type="RefSeq" id="WP_005793761.1">
    <property type="nucleotide sequence ID" value="NZ_ACQT01000014.1"/>
</dbReference>
<dbReference type="GO" id="GO:0006269">
    <property type="term" value="P:DNA replication, synthesis of primer"/>
    <property type="evidence" value="ECO:0007669"/>
    <property type="project" value="UniProtKB-KW"/>
</dbReference>
<keyword evidence="15" id="KW-1185">Reference proteome</keyword>
<keyword evidence="3" id="KW-0235">DNA replication</keyword>
<comment type="catalytic activity">
    <reaction evidence="11">
        <text>ATP + H2O = ADP + phosphate + H(+)</text>
        <dbReference type="Rhea" id="RHEA:13065"/>
        <dbReference type="ChEBI" id="CHEBI:15377"/>
        <dbReference type="ChEBI" id="CHEBI:15378"/>
        <dbReference type="ChEBI" id="CHEBI:30616"/>
        <dbReference type="ChEBI" id="CHEBI:43474"/>
        <dbReference type="ChEBI" id="CHEBI:456216"/>
        <dbReference type="EC" id="5.6.2.3"/>
    </reaction>
</comment>
<dbReference type="GO" id="GO:1990077">
    <property type="term" value="C:primosome complex"/>
    <property type="evidence" value="ECO:0007669"/>
    <property type="project" value="UniProtKB-KW"/>
</dbReference>
<protein>
    <recommendedName>
        <fullName evidence="10">DNA 5'-3' helicase</fullName>
        <ecNumber evidence="10">5.6.2.3</ecNumber>
    </recommendedName>
</protein>
<keyword evidence="9" id="KW-0413">Isomerase</keyword>
<keyword evidence="5" id="KW-0378">Hydrolase</keyword>
<evidence type="ECO:0000256" key="10">
    <source>
        <dbReference type="ARBA" id="ARBA00044969"/>
    </source>
</evidence>
<evidence type="ECO:0000256" key="6">
    <source>
        <dbReference type="ARBA" id="ARBA00022806"/>
    </source>
</evidence>
<keyword evidence="2" id="KW-0639">Primosome</keyword>
<dbReference type="PANTHER" id="PTHR30153:SF2">
    <property type="entry name" value="REPLICATIVE DNA HELICASE"/>
    <property type="match status" value="1"/>
</dbReference>
<feature type="region of interest" description="Disordered" evidence="12">
    <location>
        <begin position="441"/>
        <end position="460"/>
    </location>
</feature>
<evidence type="ECO:0000256" key="12">
    <source>
        <dbReference type="SAM" id="MobiDB-lite"/>
    </source>
</evidence>
<accession>C5T1T7</accession>
<dbReference type="Gene3D" id="1.10.860.10">
    <property type="entry name" value="DNAb Helicase, Chain A"/>
    <property type="match status" value="1"/>
</dbReference>
<dbReference type="AlphaFoldDB" id="C5T1T7"/>
<name>C5T1T7_ACIDE</name>
<dbReference type="InterPro" id="IPR036185">
    <property type="entry name" value="DNA_heli_DnaB-like_N_sf"/>
</dbReference>
<dbReference type="EC" id="5.6.2.3" evidence="10"/>
<dbReference type="SUPFAM" id="SSF48024">
    <property type="entry name" value="N-terminal domain of DnaB helicase"/>
    <property type="match status" value="1"/>
</dbReference>
<evidence type="ECO:0000256" key="1">
    <source>
        <dbReference type="ARBA" id="ARBA00008428"/>
    </source>
</evidence>
<evidence type="ECO:0000256" key="9">
    <source>
        <dbReference type="ARBA" id="ARBA00023235"/>
    </source>
</evidence>
<evidence type="ECO:0000256" key="11">
    <source>
        <dbReference type="ARBA" id="ARBA00048954"/>
    </source>
</evidence>
<dbReference type="CDD" id="cd00984">
    <property type="entry name" value="DnaB_C"/>
    <property type="match status" value="1"/>
</dbReference>
<comment type="similarity">
    <text evidence="1">Belongs to the helicase family. DnaB subfamily.</text>
</comment>
<dbReference type="PANTHER" id="PTHR30153">
    <property type="entry name" value="REPLICATIVE DNA HELICASE DNAB"/>
    <property type="match status" value="1"/>
</dbReference>
<feature type="domain" description="SF4 helicase" evidence="13">
    <location>
        <begin position="171"/>
        <end position="438"/>
    </location>
</feature>
<dbReference type="Gene3D" id="3.40.50.300">
    <property type="entry name" value="P-loop containing nucleotide triphosphate hydrolases"/>
    <property type="match status" value="1"/>
</dbReference>